<evidence type="ECO:0000313" key="3">
    <source>
        <dbReference type="Proteomes" id="UP001443914"/>
    </source>
</evidence>
<dbReference type="AlphaFoldDB" id="A0AAW1KYV9"/>
<feature type="region of interest" description="Disordered" evidence="1">
    <location>
        <begin position="34"/>
        <end position="53"/>
    </location>
</feature>
<reference evidence="2" key="1">
    <citation type="submission" date="2024-03" db="EMBL/GenBank/DDBJ databases">
        <title>WGS assembly of Saponaria officinalis var. Norfolk2.</title>
        <authorList>
            <person name="Jenkins J."/>
            <person name="Shu S."/>
            <person name="Grimwood J."/>
            <person name="Barry K."/>
            <person name="Goodstein D."/>
            <person name="Schmutz J."/>
            <person name="Leebens-Mack J."/>
            <person name="Osbourn A."/>
        </authorList>
    </citation>
    <scope>NUCLEOTIDE SEQUENCE [LARGE SCALE GENOMIC DNA]</scope>
    <source>
        <strain evidence="2">JIC</strain>
    </source>
</reference>
<gene>
    <name evidence="2" type="ORF">RND81_05G086300</name>
</gene>
<evidence type="ECO:0000256" key="1">
    <source>
        <dbReference type="SAM" id="MobiDB-lite"/>
    </source>
</evidence>
<comment type="caution">
    <text evidence="2">The sequence shown here is derived from an EMBL/GenBank/DDBJ whole genome shotgun (WGS) entry which is preliminary data.</text>
</comment>
<dbReference type="Proteomes" id="UP001443914">
    <property type="component" value="Unassembled WGS sequence"/>
</dbReference>
<evidence type="ECO:0000313" key="2">
    <source>
        <dbReference type="EMBL" id="KAK9724609.1"/>
    </source>
</evidence>
<accession>A0AAW1KYV9</accession>
<feature type="region of interest" description="Disordered" evidence="1">
    <location>
        <begin position="1"/>
        <end position="24"/>
    </location>
</feature>
<proteinExistence type="predicted"/>
<organism evidence="2 3">
    <name type="scientific">Saponaria officinalis</name>
    <name type="common">Common soapwort</name>
    <name type="synonym">Lychnis saponaria</name>
    <dbReference type="NCBI Taxonomy" id="3572"/>
    <lineage>
        <taxon>Eukaryota</taxon>
        <taxon>Viridiplantae</taxon>
        <taxon>Streptophyta</taxon>
        <taxon>Embryophyta</taxon>
        <taxon>Tracheophyta</taxon>
        <taxon>Spermatophyta</taxon>
        <taxon>Magnoliopsida</taxon>
        <taxon>eudicotyledons</taxon>
        <taxon>Gunneridae</taxon>
        <taxon>Pentapetalae</taxon>
        <taxon>Caryophyllales</taxon>
        <taxon>Caryophyllaceae</taxon>
        <taxon>Caryophylleae</taxon>
        <taxon>Saponaria</taxon>
    </lineage>
</organism>
<name>A0AAW1KYV9_SAPOF</name>
<feature type="non-terminal residue" evidence="2">
    <location>
        <position position="183"/>
    </location>
</feature>
<keyword evidence="3" id="KW-1185">Reference proteome</keyword>
<sequence length="183" mass="21686">MSSKKYECGNDKRKRKKEEEEKIKPLKGSIQKLWKKLKSHNETESSDNQNQVVDEIDVNLSEFVDTPENETEIDADNINVEYENVVETQDTPVAADNINVENENNENNNLPPLENIYDPKMWDNLDKKMRDLLVEKGPIRETNLKYPKDDKNRGFSSFYYERKLRNNEIIDRNWLVYSKELNK</sequence>
<protein>
    <submittedName>
        <fullName evidence="2">Uncharacterized protein</fullName>
    </submittedName>
</protein>
<dbReference type="EMBL" id="JBDFQZ010000005">
    <property type="protein sequence ID" value="KAK9724609.1"/>
    <property type="molecule type" value="Genomic_DNA"/>
</dbReference>